<reference evidence="2 3" key="1">
    <citation type="journal article" date="2010" name="Nature">
        <title>The Ectocarpus genome and the independent evolution of multicellularity in brown algae.</title>
        <authorList>
            <person name="Cock J.M."/>
            <person name="Sterck L."/>
            <person name="Rouze P."/>
            <person name="Scornet D."/>
            <person name="Allen A.E."/>
            <person name="Amoutzias G."/>
            <person name="Anthouard V."/>
            <person name="Artiguenave F."/>
            <person name="Aury J.M."/>
            <person name="Badger J.H."/>
            <person name="Beszteri B."/>
            <person name="Billiau K."/>
            <person name="Bonnet E."/>
            <person name="Bothwell J.H."/>
            <person name="Bowler C."/>
            <person name="Boyen C."/>
            <person name="Brownlee C."/>
            <person name="Carrano C.J."/>
            <person name="Charrier B."/>
            <person name="Cho G.Y."/>
            <person name="Coelho S.M."/>
            <person name="Collen J."/>
            <person name="Corre E."/>
            <person name="Da Silva C."/>
            <person name="Delage L."/>
            <person name="Delaroque N."/>
            <person name="Dittami S.M."/>
            <person name="Doulbeau S."/>
            <person name="Elias M."/>
            <person name="Farnham G."/>
            <person name="Gachon C.M."/>
            <person name="Gschloessl B."/>
            <person name="Heesch S."/>
            <person name="Jabbari K."/>
            <person name="Jubin C."/>
            <person name="Kawai H."/>
            <person name="Kimura K."/>
            <person name="Kloareg B."/>
            <person name="Kupper F.C."/>
            <person name="Lang D."/>
            <person name="Le Bail A."/>
            <person name="Leblanc C."/>
            <person name="Lerouge P."/>
            <person name="Lohr M."/>
            <person name="Lopez P.J."/>
            <person name="Martens C."/>
            <person name="Maumus F."/>
            <person name="Michel G."/>
            <person name="Miranda-Saavedra D."/>
            <person name="Morales J."/>
            <person name="Moreau H."/>
            <person name="Motomura T."/>
            <person name="Nagasato C."/>
            <person name="Napoli C.A."/>
            <person name="Nelson D.R."/>
            <person name="Nyvall-Collen P."/>
            <person name="Peters A.F."/>
            <person name="Pommier C."/>
            <person name="Potin P."/>
            <person name="Poulain J."/>
            <person name="Quesneville H."/>
            <person name="Read B."/>
            <person name="Rensing S.A."/>
            <person name="Ritter A."/>
            <person name="Rousvoal S."/>
            <person name="Samanta M."/>
            <person name="Samson G."/>
            <person name="Schroeder D.C."/>
            <person name="Segurens B."/>
            <person name="Strittmatter M."/>
            <person name="Tonon T."/>
            <person name="Tregear J.W."/>
            <person name="Valentin K."/>
            <person name="von Dassow P."/>
            <person name="Yamagishi T."/>
            <person name="Van de Peer Y."/>
            <person name="Wincker P."/>
        </authorList>
    </citation>
    <scope>NUCLEOTIDE SEQUENCE [LARGE SCALE GENOMIC DNA]</scope>
    <source>
        <strain evidence="3">Ec32 / CCAP1310/4</strain>
    </source>
</reference>
<sequence length="274" mass="30547">MIVSSDNSAETCKAACVGYAYYGLQYREECFCGTEDEDYTIYGESNNCVASCTGDASSTCGGNWAMDVYAMDDLQGRLRRLRLLRAAVQGRVLLRYCGRGLHDLRRGRQLRSRLHRRRFVHLRWRLGHGCVRHGRRRDGPACHGAAYHGPACHRSTYHAAAHDGTTYHGSAYHGPSHHFPSYHGPAYHGTSYHCPSYYGTSYHGPAYHGATHHGTSYHGPAYHGTSYHGTSYHCPSHYGTSYHGPSYHGPSYYGTSYHGPAYHCPPYHGPYCGC</sequence>
<dbReference type="AlphaFoldDB" id="D7FLI9"/>
<protein>
    <recommendedName>
        <fullName evidence="1">WSC domain-containing protein</fullName>
    </recommendedName>
</protein>
<evidence type="ECO:0000259" key="1">
    <source>
        <dbReference type="PROSITE" id="PS51212"/>
    </source>
</evidence>
<gene>
    <name evidence="2" type="ORF">Esi_0016_0062</name>
</gene>
<dbReference type="Pfam" id="PF01822">
    <property type="entry name" value="WSC"/>
    <property type="match status" value="1"/>
</dbReference>
<dbReference type="InterPro" id="IPR002889">
    <property type="entry name" value="WSC_carb-bd"/>
</dbReference>
<keyword evidence="3" id="KW-1185">Reference proteome</keyword>
<dbReference type="Proteomes" id="UP000002630">
    <property type="component" value="Linkage Group LG12"/>
</dbReference>
<organism evidence="2 3">
    <name type="scientific">Ectocarpus siliculosus</name>
    <name type="common">Brown alga</name>
    <name type="synonym">Conferva siliculosa</name>
    <dbReference type="NCBI Taxonomy" id="2880"/>
    <lineage>
        <taxon>Eukaryota</taxon>
        <taxon>Sar</taxon>
        <taxon>Stramenopiles</taxon>
        <taxon>Ochrophyta</taxon>
        <taxon>PX clade</taxon>
        <taxon>Phaeophyceae</taxon>
        <taxon>Ectocarpales</taxon>
        <taxon>Ectocarpaceae</taxon>
        <taxon>Ectocarpus</taxon>
    </lineage>
</organism>
<dbReference type="STRING" id="2880.D7FLI9"/>
<dbReference type="OrthoDB" id="5985073at2759"/>
<evidence type="ECO:0000313" key="2">
    <source>
        <dbReference type="EMBL" id="CBJ25805.1"/>
    </source>
</evidence>
<dbReference type="PANTHER" id="PTHR47202">
    <property type="entry name" value="HISTIDINE-RICH GLYCOPROTEIN"/>
    <property type="match status" value="1"/>
</dbReference>
<name>D7FLI9_ECTSI</name>
<evidence type="ECO:0000313" key="3">
    <source>
        <dbReference type="Proteomes" id="UP000002630"/>
    </source>
</evidence>
<feature type="domain" description="WSC" evidence="1">
    <location>
        <begin position="1"/>
        <end position="72"/>
    </location>
</feature>
<dbReference type="EMBL" id="FN648143">
    <property type="protein sequence ID" value="CBJ25805.1"/>
    <property type="molecule type" value="Genomic_DNA"/>
</dbReference>
<accession>D7FLI9</accession>
<dbReference type="PANTHER" id="PTHR47202:SF2">
    <property type="entry name" value="G-PROTEIN COUPLED RECEPTORS FAMILY 1 PROFILE DOMAIN-CONTAINING PROTEIN"/>
    <property type="match status" value="1"/>
</dbReference>
<dbReference type="InParanoid" id="D7FLI9"/>
<proteinExistence type="predicted"/>
<dbReference type="EMBL" id="FN649737">
    <property type="protein sequence ID" value="CBJ25805.1"/>
    <property type="molecule type" value="Genomic_DNA"/>
</dbReference>
<dbReference type="PROSITE" id="PS51212">
    <property type="entry name" value="WSC"/>
    <property type="match status" value="1"/>
</dbReference>